<dbReference type="PIRSF" id="PIRSF001336">
    <property type="entry name" value="Arg_decrbxlase"/>
    <property type="match status" value="1"/>
</dbReference>
<dbReference type="PANTHER" id="PTHR43295:SF9">
    <property type="entry name" value="BIOSYNTHETIC ARGININE DECARBOXYLASE"/>
    <property type="match status" value="1"/>
</dbReference>
<dbReference type="GO" id="GO:0008295">
    <property type="term" value="P:spermidine biosynthetic process"/>
    <property type="evidence" value="ECO:0007669"/>
    <property type="project" value="UniProtKB-UniRule"/>
</dbReference>
<dbReference type="Gene3D" id="2.40.37.10">
    <property type="entry name" value="Lyase, Ornithine Decarboxylase, Chain A, domain 1"/>
    <property type="match status" value="1"/>
</dbReference>
<evidence type="ECO:0000313" key="20">
    <source>
        <dbReference type="Proteomes" id="UP000243205"/>
    </source>
</evidence>
<dbReference type="Pfam" id="PF17944">
    <property type="entry name" value="Arg_decarbox_C"/>
    <property type="match status" value="1"/>
</dbReference>
<keyword evidence="11" id="KW-0620">Polyamine biosynthesis</keyword>
<comment type="cofactor">
    <cofactor evidence="2">
        <name>Mg(2+)</name>
        <dbReference type="ChEBI" id="CHEBI:18420"/>
    </cofactor>
</comment>
<keyword evidence="7" id="KW-0210">Decarboxylase</keyword>
<dbReference type="GO" id="GO:0006527">
    <property type="term" value="P:L-arginine catabolic process"/>
    <property type="evidence" value="ECO:0007669"/>
    <property type="project" value="InterPro"/>
</dbReference>
<dbReference type="GO" id="GO:0046872">
    <property type="term" value="F:metal ion binding"/>
    <property type="evidence" value="ECO:0007669"/>
    <property type="project" value="UniProtKB-KW"/>
</dbReference>
<evidence type="ECO:0000256" key="11">
    <source>
        <dbReference type="ARBA" id="ARBA00023115"/>
    </source>
</evidence>
<keyword evidence="8" id="KW-0460">Magnesium</keyword>
<dbReference type="InterPro" id="IPR000183">
    <property type="entry name" value="Orn/DAP/Arg_de-COase"/>
</dbReference>
<keyword evidence="12" id="KW-0456">Lyase</keyword>
<evidence type="ECO:0000256" key="5">
    <source>
        <dbReference type="ARBA" id="ARBA00012426"/>
    </source>
</evidence>
<evidence type="ECO:0000256" key="6">
    <source>
        <dbReference type="ARBA" id="ARBA00022723"/>
    </source>
</evidence>
<dbReference type="PRINTS" id="PR01179">
    <property type="entry name" value="ODADCRBXLASE"/>
</dbReference>
<evidence type="ECO:0000259" key="16">
    <source>
        <dbReference type="Pfam" id="PF02784"/>
    </source>
</evidence>
<evidence type="ECO:0000256" key="13">
    <source>
        <dbReference type="NCBIfam" id="TIGR01273"/>
    </source>
</evidence>
<dbReference type="Gene3D" id="1.20.58.930">
    <property type="match status" value="1"/>
</dbReference>
<reference evidence="20" key="1">
    <citation type="submission" date="2016-10" db="EMBL/GenBank/DDBJ databases">
        <authorList>
            <person name="Varghese N."/>
            <person name="Submissions S."/>
        </authorList>
    </citation>
    <scope>NUCLEOTIDE SEQUENCE [LARGE SCALE GENOMIC DNA]</scope>
    <source>
        <strain evidence="20">DSM 8987</strain>
    </source>
</reference>
<comment type="function">
    <text evidence="3">Catalyzes the biosynthesis of agmatine from arginine.</text>
</comment>
<evidence type="ECO:0000313" key="19">
    <source>
        <dbReference type="EMBL" id="SDE03423.1"/>
    </source>
</evidence>
<keyword evidence="10" id="KW-0745">Spermidine biosynthesis</keyword>
<dbReference type="SUPFAM" id="SSF51419">
    <property type="entry name" value="PLP-binding barrel"/>
    <property type="match status" value="1"/>
</dbReference>
<dbReference type="NCBIfam" id="TIGR01273">
    <property type="entry name" value="speA"/>
    <property type="match status" value="1"/>
</dbReference>
<evidence type="ECO:0000256" key="9">
    <source>
        <dbReference type="ARBA" id="ARBA00022898"/>
    </source>
</evidence>
<dbReference type="Proteomes" id="UP000243205">
    <property type="component" value="Unassembled WGS sequence"/>
</dbReference>
<dbReference type="STRING" id="57664.SAMN05661003_10334"/>
<dbReference type="PROSITE" id="PS00878">
    <property type="entry name" value="ODR_DC_2_1"/>
    <property type="match status" value="1"/>
</dbReference>
<dbReference type="SUPFAM" id="SSF50621">
    <property type="entry name" value="Alanine racemase C-terminal domain-like"/>
    <property type="match status" value="1"/>
</dbReference>
<dbReference type="InterPro" id="IPR029066">
    <property type="entry name" value="PLP-binding_barrel"/>
</dbReference>
<evidence type="ECO:0000256" key="2">
    <source>
        <dbReference type="ARBA" id="ARBA00001946"/>
    </source>
</evidence>
<evidence type="ECO:0000259" key="18">
    <source>
        <dbReference type="Pfam" id="PF17944"/>
    </source>
</evidence>
<dbReference type="GO" id="GO:0008792">
    <property type="term" value="F:arginine decarboxylase activity"/>
    <property type="evidence" value="ECO:0007669"/>
    <property type="project" value="UniProtKB-UniRule"/>
</dbReference>
<dbReference type="Gene3D" id="1.10.287.3440">
    <property type="match status" value="1"/>
</dbReference>
<gene>
    <name evidence="19" type="ORF">SAMN05661003_10334</name>
</gene>
<dbReference type="Gene3D" id="3.20.20.10">
    <property type="entry name" value="Alanine racemase"/>
    <property type="match status" value="1"/>
</dbReference>
<dbReference type="InterPro" id="IPR022644">
    <property type="entry name" value="De-COase2_N"/>
</dbReference>
<dbReference type="Pfam" id="PF02784">
    <property type="entry name" value="Orn_Arg_deC_N"/>
    <property type="match status" value="1"/>
</dbReference>
<protein>
    <recommendedName>
        <fullName evidence="5 13">Arginine decarboxylase</fullName>
        <ecNumber evidence="5 13">4.1.1.19</ecNumber>
    </recommendedName>
</protein>
<dbReference type="PRINTS" id="PR01180">
    <property type="entry name" value="ARGDCRBXLASE"/>
</dbReference>
<proteinExistence type="inferred from homology"/>
<keyword evidence="9 14" id="KW-0663">Pyridoxal phosphate</keyword>
<evidence type="ECO:0000256" key="7">
    <source>
        <dbReference type="ARBA" id="ARBA00022793"/>
    </source>
</evidence>
<dbReference type="InterPro" id="IPR022653">
    <property type="entry name" value="De-COase2_pyr-phos_BS"/>
</dbReference>
<organism evidence="19 20">
    <name type="scientific">Desulfuromonas thiophila</name>
    <dbReference type="NCBI Taxonomy" id="57664"/>
    <lineage>
        <taxon>Bacteria</taxon>
        <taxon>Pseudomonadati</taxon>
        <taxon>Thermodesulfobacteriota</taxon>
        <taxon>Desulfuromonadia</taxon>
        <taxon>Desulfuromonadales</taxon>
        <taxon>Desulfuromonadaceae</taxon>
        <taxon>Desulfuromonas</taxon>
    </lineage>
</organism>
<evidence type="ECO:0000256" key="15">
    <source>
        <dbReference type="PIRSR" id="PIRSR600183-50"/>
    </source>
</evidence>
<evidence type="ECO:0000256" key="3">
    <source>
        <dbReference type="ARBA" id="ARBA00002257"/>
    </source>
</evidence>
<evidence type="ECO:0000256" key="12">
    <source>
        <dbReference type="ARBA" id="ARBA00023239"/>
    </source>
</evidence>
<comment type="similarity">
    <text evidence="4">Belongs to the Orn/Lys/Arg decarboxylase class-II family. SpeA subfamily.</text>
</comment>
<evidence type="ECO:0000256" key="8">
    <source>
        <dbReference type="ARBA" id="ARBA00022842"/>
    </source>
</evidence>
<dbReference type="Pfam" id="PF17810">
    <property type="entry name" value="Arg_decarb_HB"/>
    <property type="match status" value="1"/>
</dbReference>
<dbReference type="InterPro" id="IPR002985">
    <property type="entry name" value="Arg_decrbxlase"/>
</dbReference>
<dbReference type="InterPro" id="IPR009006">
    <property type="entry name" value="Ala_racemase/Decarboxylase_C"/>
</dbReference>
<dbReference type="AlphaFoldDB" id="A0A1G6ZLX4"/>
<dbReference type="OrthoDB" id="9802658at2"/>
<dbReference type="RefSeq" id="WP_092076549.1">
    <property type="nucleotide sequence ID" value="NZ_FNAQ01000003.1"/>
</dbReference>
<dbReference type="NCBIfam" id="NF003763">
    <property type="entry name" value="PRK05354.1"/>
    <property type="match status" value="1"/>
</dbReference>
<evidence type="ECO:0000259" key="17">
    <source>
        <dbReference type="Pfam" id="PF17810"/>
    </source>
</evidence>
<evidence type="ECO:0000256" key="14">
    <source>
        <dbReference type="PIRSR" id="PIRSR001336-50"/>
    </source>
</evidence>
<keyword evidence="6" id="KW-0479">Metal-binding</keyword>
<dbReference type="InterPro" id="IPR041128">
    <property type="entry name" value="Arg_decarbox_C"/>
</dbReference>
<name>A0A1G6ZLX4_9BACT</name>
<accession>A0A1G6ZLX4</accession>
<dbReference type="CDD" id="cd06830">
    <property type="entry name" value="PLPDE_III_ADC"/>
    <property type="match status" value="1"/>
</dbReference>
<dbReference type="EC" id="4.1.1.19" evidence="5 13"/>
<dbReference type="InterPro" id="IPR040634">
    <property type="entry name" value="Arg_decarb_HB"/>
</dbReference>
<evidence type="ECO:0000256" key="1">
    <source>
        <dbReference type="ARBA" id="ARBA00001933"/>
    </source>
</evidence>
<sequence length="633" mass="69807">MNSTAASTWTLADSAALYGLEQWGRGFFGLNSAGEIVLKLPTAPALEVSLVDILAGLRQRGHDLPLLLRVENLLDARLAFLYDGFNRAIERFGYSNRYRGVFPVKVNQQCQVIEEIVRAGAPYGHGLEAGSKAELVLALASLPPGGLLVLNGYKDQEFIDLGLWAHKLGHCCFFVIESPAELDLLLLRAKLFNLRPRIGARVKISAKVGGLWTETSGDRSSFGLSCSQLLDLVETLKQHDLLDCLQLLHCHLGSQIPHLQDIRAGVAEASRYYAALVAEGAPMGHLDFGGGLAVDYSGGRSGHVYSRDYQLQDYCDALIGGVQQCLTPQGIALPQIITESGRATVAYASMLLFDILDVQRFDLDCPAAQNVADADLALLQQLCHQPISPPVAAVCYRQAQAARDVIRQKFQLGQLDLRQRSHGETLFLALARRILNLPGVTLQEDLAELPQSLSDIYYGNFSVFQSLPDTWAIGQLFPVVPLHRHNEQPDRQAIISDLTCDCDGKLDRFIVAGRQQTTLPLHGLRTGEPYYLGVFLMGAYQETLGDLHNLFGDTHVVSVRLNAEGGFDVLREISGDSIGEVLSYVEYQPQQLFEQMRRAAEQAVRSGRFSIAERQQFLTTFADRLAGYTYYRS</sequence>
<feature type="domain" description="Orn/DAP/Arg decarboxylase 2 N-terminal" evidence="16">
    <location>
        <begin position="92"/>
        <end position="346"/>
    </location>
</feature>
<feature type="active site" description="Proton donor" evidence="15">
    <location>
        <position position="500"/>
    </location>
</feature>
<feature type="modified residue" description="N6-(pyridoxal phosphate)lysine" evidence="14">
    <location>
        <position position="105"/>
    </location>
</feature>
<comment type="cofactor">
    <cofactor evidence="1 14">
        <name>pyridoxal 5'-phosphate</name>
        <dbReference type="ChEBI" id="CHEBI:597326"/>
    </cofactor>
</comment>
<dbReference type="EMBL" id="FNAQ01000003">
    <property type="protein sequence ID" value="SDE03423.1"/>
    <property type="molecule type" value="Genomic_DNA"/>
</dbReference>
<keyword evidence="20" id="KW-1185">Reference proteome</keyword>
<feature type="domain" description="Arginine decarboxylase helical bundle" evidence="17">
    <location>
        <begin position="387"/>
        <end position="436"/>
    </location>
</feature>
<evidence type="ECO:0000256" key="10">
    <source>
        <dbReference type="ARBA" id="ARBA00023066"/>
    </source>
</evidence>
<dbReference type="PANTHER" id="PTHR43295">
    <property type="entry name" value="ARGININE DECARBOXYLASE"/>
    <property type="match status" value="1"/>
</dbReference>
<evidence type="ECO:0000256" key="4">
    <source>
        <dbReference type="ARBA" id="ARBA00008357"/>
    </source>
</evidence>
<feature type="domain" description="Arginine decarboxylase C-terminal helical" evidence="18">
    <location>
        <begin position="578"/>
        <end position="631"/>
    </location>
</feature>